<dbReference type="Pfam" id="PF04199">
    <property type="entry name" value="Cyclase"/>
    <property type="match status" value="1"/>
</dbReference>
<dbReference type="SUPFAM" id="SSF102198">
    <property type="entry name" value="Putative cyclase"/>
    <property type="match status" value="1"/>
</dbReference>
<dbReference type="GO" id="GO:0019441">
    <property type="term" value="P:L-tryptophan catabolic process to kynurenine"/>
    <property type="evidence" value="ECO:0007669"/>
    <property type="project" value="InterPro"/>
</dbReference>
<protein>
    <submittedName>
        <fullName evidence="1">Unannotated protein</fullName>
    </submittedName>
</protein>
<dbReference type="InterPro" id="IPR037175">
    <property type="entry name" value="KFase_sf"/>
</dbReference>
<dbReference type="EMBL" id="CAFBMK010000151">
    <property type="protein sequence ID" value="CAB4929050.1"/>
    <property type="molecule type" value="Genomic_DNA"/>
</dbReference>
<dbReference type="InterPro" id="IPR007325">
    <property type="entry name" value="KFase/CYL"/>
</dbReference>
<accession>A0A6J7IDZ7</accession>
<sequence>MDALPPTELLAQLRTHRWVDLTHAFGPGIPHYHAFPDEERTTLFHFDEGVGTDGAGFLAHRYSHIGQWGTHCDPPAHFTRGGRFLDELPVTEMVLPLVVLDLRHRAAADADHTLSPEDVAAHEAEHGRIPDGAFVAAWWGWDARWPDGEAMANRGADGVAHHPGWGVDALRLLVEERGAVAVGHDTTDTDPGAVVSGGAAPAETYVLGADRWQIELVAHLGDVPATGAIVVATWPKPAEGSGFPARVFAIAPRD</sequence>
<dbReference type="GO" id="GO:0004061">
    <property type="term" value="F:arylformamidase activity"/>
    <property type="evidence" value="ECO:0007669"/>
    <property type="project" value="InterPro"/>
</dbReference>
<evidence type="ECO:0000313" key="1">
    <source>
        <dbReference type="EMBL" id="CAB4929050.1"/>
    </source>
</evidence>
<dbReference type="AlphaFoldDB" id="A0A6J7IDZ7"/>
<gene>
    <name evidence="1" type="ORF">UFOPK3564_02270</name>
</gene>
<organism evidence="1">
    <name type="scientific">freshwater metagenome</name>
    <dbReference type="NCBI Taxonomy" id="449393"/>
    <lineage>
        <taxon>unclassified sequences</taxon>
        <taxon>metagenomes</taxon>
        <taxon>ecological metagenomes</taxon>
    </lineage>
</organism>
<dbReference type="PANTHER" id="PTHR31118">
    <property type="entry name" value="CYCLASE-LIKE PROTEIN 2"/>
    <property type="match status" value="1"/>
</dbReference>
<proteinExistence type="predicted"/>
<dbReference type="Gene3D" id="3.50.30.50">
    <property type="entry name" value="Putative cyclase"/>
    <property type="match status" value="1"/>
</dbReference>
<dbReference type="PANTHER" id="PTHR31118:SF12">
    <property type="entry name" value="CYCLASE-LIKE PROTEIN 2"/>
    <property type="match status" value="1"/>
</dbReference>
<name>A0A6J7IDZ7_9ZZZZ</name>
<reference evidence="1" key="1">
    <citation type="submission" date="2020-05" db="EMBL/GenBank/DDBJ databases">
        <authorList>
            <person name="Chiriac C."/>
            <person name="Salcher M."/>
            <person name="Ghai R."/>
            <person name="Kavagutti S V."/>
        </authorList>
    </citation>
    <scope>NUCLEOTIDE SEQUENCE</scope>
</reference>